<reference evidence="1" key="2">
    <citation type="journal article" date="2015" name="Fish Shellfish Immunol.">
        <title>Early steps in the European eel (Anguilla anguilla)-Vibrio vulnificus interaction in the gills: Role of the RtxA13 toxin.</title>
        <authorList>
            <person name="Callol A."/>
            <person name="Pajuelo D."/>
            <person name="Ebbesson L."/>
            <person name="Teles M."/>
            <person name="MacKenzie S."/>
            <person name="Amaro C."/>
        </authorList>
    </citation>
    <scope>NUCLEOTIDE SEQUENCE</scope>
</reference>
<sequence length="91" mass="10669">MEGERLVRQNDSKIHNLHIFQFIKIYCCWNDWCWIIGKTQSWDAHIWFPRQQGGSISASIHSRKRRVPAVKITEEHIYKSGCSSELLNPSA</sequence>
<accession>A0A0E9QWE1</accession>
<organism evidence="1">
    <name type="scientific">Anguilla anguilla</name>
    <name type="common">European freshwater eel</name>
    <name type="synonym">Muraena anguilla</name>
    <dbReference type="NCBI Taxonomy" id="7936"/>
    <lineage>
        <taxon>Eukaryota</taxon>
        <taxon>Metazoa</taxon>
        <taxon>Chordata</taxon>
        <taxon>Craniata</taxon>
        <taxon>Vertebrata</taxon>
        <taxon>Euteleostomi</taxon>
        <taxon>Actinopterygii</taxon>
        <taxon>Neopterygii</taxon>
        <taxon>Teleostei</taxon>
        <taxon>Anguilliformes</taxon>
        <taxon>Anguillidae</taxon>
        <taxon>Anguilla</taxon>
    </lineage>
</organism>
<reference evidence="1" key="1">
    <citation type="submission" date="2014-11" db="EMBL/GenBank/DDBJ databases">
        <authorList>
            <person name="Amaro Gonzalez C."/>
        </authorList>
    </citation>
    <scope>NUCLEOTIDE SEQUENCE</scope>
</reference>
<protein>
    <submittedName>
        <fullName evidence="1">Uncharacterized protein</fullName>
    </submittedName>
</protein>
<dbReference type="AlphaFoldDB" id="A0A0E9QWE1"/>
<evidence type="ECO:0000313" key="1">
    <source>
        <dbReference type="EMBL" id="JAH20762.1"/>
    </source>
</evidence>
<dbReference type="EMBL" id="GBXM01087815">
    <property type="protein sequence ID" value="JAH20762.1"/>
    <property type="molecule type" value="Transcribed_RNA"/>
</dbReference>
<proteinExistence type="predicted"/>
<name>A0A0E9QWE1_ANGAN</name>